<dbReference type="GO" id="GO:0042597">
    <property type="term" value="C:periplasmic space"/>
    <property type="evidence" value="ECO:0007669"/>
    <property type="project" value="UniProtKB-SubCell"/>
</dbReference>
<evidence type="ECO:0000313" key="10">
    <source>
        <dbReference type="Proteomes" id="UP000214646"/>
    </source>
</evidence>
<dbReference type="SUPFAM" id="SSF53850">
    <property type="entry name" value="Periplasmic binding protein-like II"/>
    <property type="match status" value="1"/>
</dbReference>
<name>A0A225DVE6_9BACT</name>
<dbReference type="InterPro" id="IPR015168">
    <property type="entry name" value="SsuA/THI5"/>
</dbReference>
<organism evidence="9 10">
    <name type="scientific">Fimbriiglobus ruber</name>
    <dbReference type="NCBI Taxonomy" id="1908690"/>
    <lineage>
        <taxon>Bacteria</taxon>
        <taxon>Pseudomonadati</taxon>
        <taxon>Planctomycetota</taxon>
        <taxon>Planctomycetia</taxon>
        <taxon>Gemmatales</taxon>
        <taxon>Gemmataceae</taxon>
        <taxon>Fimbriiglobus</taxon>
    </lineage>
</organism>
<evidence type="ECO:0000256" key="7">
    <source>
        <dbReference type="SAM" id="SignalP"/>
    </source>
</evidence>
<evidence type="ECO:0000256" key="6">
    <source>
        <dbReference type="ARBA" id="ARBA00070228"/>
    </source>
</evidence>
<dbReference type="Proteomes" id="UP000214646">
    <property type="component" value="Unassembled WGS sequence"/>
</dbReference>
<feature type="domain" description="Solute-binding protein family 3/N-terminal" evidence="8">
    <location>
        <begin position="31"/>
        <end position="247"/>
    </location>
</feature>
<evidence type="ECO:0000259" key="8">
    <source>
        <dbReference type="SMART" id="SM00062"/>
    </source>
</evidence>
<comment type="caution">
    <text evidence="9">The sequence shown here is derived from an EMBL/GenBank/DDBJ whole genome shotgun (WGS) entry which is preliminary data.</text>
</comment>
<dbReference type="Gene3D" id="3.40.190.10">
    <property type="entry name" value="Periplasmic binding protein-like II"/>
    <property type="match status" value="2"/>
</dbReference>
<feature type="signal peptide" evidence="7">
    <location>
        <begin position="1"/>
        <end position="18"/>
    </location>
</feature>
<evidence type="ECO:0000256" key="5">
    <source>
        <dbReference type="ARBA" id="ARBA00055538"/>
    </source>
</evidence>
<dbReference type="OrthoDB" id="286202at2"/>
<evidence type="ECO:0000313" key="9">
    <source>
        <dbReference type="EMBL" id="OWK40147.1"/>
    </source>
</evidence>
<dbReference type="GO" id="GO:0042626">
    <property type="term" value="F:ATPase-coupled transmembrane transporter activity"/>
    <property type="evidence" value="ECO:0007669"/>
    <property type="project" value="InterPro"/>
</dbReference>
<comment type="subcellular location">
    <subcellularLocation>
        <location evidence="1">Periplasm</location>
    </subcellularLocation>
</comment>
<dbReference type="EMBL" id="NIDE01000008">
    <property type="protein sequence ID" value="OWK40147.1"/>
    <property type="molecule type" value="Genomic_DNA"/>
</dbReference>
<dbReference type="InterPro" id="IPR010067">
    <property type="entry name" value="ABC_SsuA_sub-bd"/>
</dbReference>
<gene>
    <name evidence="9" type="ORF">FRUB_05066</name>
</gene>
<dbReference type="GO" id="GO:0016020">
    <property type="term" value="C:membrane"/>
    <property type="evidence" value="ECO:0007669"/>
    <property type="project" value="InterPro"/>
</dbReference>
<dbReference type="SMART" id="SM00062">
    <property type="entry name" value="PBPb"/>
    <property type="match status" value="1"/>
</dbReference>
<evidence type="ECO:0000256" key="4">
    <source>
        <dbReference type="ARBA" id="ARBA00022729"/>
    </source>
</evidence>
<accession>A0A225DVE6</accession>
<keyword evidence="3" id="KW-0813">Transport</keyword>
<feature type="chain" id="PRO_5012827305" description="Putative aliphatic sulfonates-binding protein" evidence="7">
    <location>
        <begin position="19"/>
        <end position="321"/>
    </location>
</feature>
<dbReference type="FunFam" id="3.40.190.10:FF:000050">
    <property type="entry name" value="Sulfonate ABC transporter substrate-binding protein"/>
    <property type="match status" value="1"/>
</dbReference>
<dbReference type="InterPro" id="IPR001638">
    <property type="entry name" value="Solute-binding_3/MltF_N"/>
</dbReference>
<dbReference type="PANTHER" id="PTHR30024">
    <property type="entry name" value="ALIPHATIC SULFONATES-BINDING PROTEIN-RELATED"/>
    <property type="match status" value="1"/>
</dbReference>
<evidence type="ECO:0000256" key="1">
    <source>
        <dbReference type="ARBA" id="ARBA00004418"/>
    </source>
</evidence>
<dbReference type="NCBIfam" id="TIGR01728">
    <property type="entry name" value="SsuA_fam"/>
    <property type="match status" value="1"/>
</dbReference>
<dbReference type="RefSeq" id="WP_088256119.1">
    <property type="nucleotide sequence ID" value="NZ_NIDE01000008.1"/>
</dbReference>
<comment type="similarity">
    <text evidence="2">Belongs to the bacterial solute-binding protein SsuA/TauA family.</text>
</comment>
<evidence type="ECO:0000256" key="2">
    <source>
        <dbReference type="ARBA" id="ARBA00010742"/>
    </source>
</evidence>
<evidence type="ECO:0000256" key="3">
    <source>
        <dbReference type="ARBA" id="ARBA00022448"/>
    </source>
</evidence>
<sequence length="321" mass="34226">MTGRLVLLLLVGTLAAPAGCSPSGDGANGTALRIGYQKWGTYSLLKASGALEPKMREHGLTVEWVEFPAGPPLLEALNAGSLDLGHAGDSPPLFAQAAGVPFAYIAASSASPESSAVVVRNDSTILGPRDLKGKRIGFVKGSSAHTLVVRVLEKASLAVGDITPVYLSPADARAALEGGSVDAWSIWDPYLAAAEVGGGVRRVASGREYVTGREYYFASRVFADRRPEVVRDFLTELTRVKDWAKVRTAEVNRMLADQTGIALGAVEKAESRRNRYDTGPITDELVTEQQLLADRYVELGLLPHKIDVKTAVVRIPFGGKE</sequence>
<dbReference type="Pfam" id="PF09084">
    <property type="entry name" value="NMT1"/>
    <property type="match status" value="1"/>
</dbReference>
<protein>
    <recommendedName>
        <fullName evidence="6">Putative aliphatic sulfonates-binding protein</fullName>
    </recommendedName>
</protein>
<proteinExistence type="inferred from homology"/>
<reference evidence="10" key="1">
    <citation type="submission" date="2017-06" db="EMBL/GenBank/DDBJ databases">
        <title>Genome analysis of Fimbriiglobus ruber SP5, the first member of the order Planctomycetales with confirmed chitinolytic capability.</title>
        <authorList>
            <person name="Ravin N.V."/>
            <person name="Rakitin A.L."/>
            <person name="Ivanova A.A."/>
            <person name="Beletsky A.V."/>
            <person name="Kulichevskaya I.S."/>
            <person name="Mardanov A.V."/>
            <person name="Dedysh S.N."/>
        </authorList>
    </citation>
    <scope>NUCLEOTIDE SEQUENCE [LARGE SCALE GENOMIC DNA]</scope>
    <source>
        <strain evidence="10">SP5</strain>
    </source>
</reference>
<keyword evidence="4 7" id="KW-0732">Signal</keyword>
<dbReference type="AlphaFoldDB" id="A0A225DVE6"/>
<dbReference type="PANTHER" id="PTHR30024:SF42">
    <property type="entry name" value="ALIPHATIC SULFONATES-BINDING PROTEIN-RELATED"/>
    <property type="match status" value="1"/>
</dbReference>
<keyword evidence="10" id="KW-1185">Reference proteome</keyword>
<comment type="function">
    <text evidence="5">Part of a binding-protein-dependent transport system for aliphatic sulfonates. Putative binding protein.</text>
</comment>